<dbReference type="AlphaFoldDB" id="A0AAE8M523"/>
<evidence type="ECO:0000313" key="3">
    <source>
        <dbReference type="Proteomes" id="UP001187734"/>
    </source>
</evidence>
<feature type="compositionally biased region" description="Polar residues" evidence="1">
    <location>
        <begin position="214"/>
        <end position="230"/>
    </location>
</feature>
<evidence type="ECO:0000313" key="2">
    <source>
        <dbReference type="EMBL" id="SPJ73868.1"/>
    </source>
</evidence>
<keyword evidence="3" id="KW-1185">Reference proteome</keyword>
<feature type="region of interest" description="Disordered" evidence="1">
    <location>
        <begin position="239"/>
        <end position="324"/>
    </location>
</feature>
<sequence length="786" mass="87731">MEGVSSLPSQRQPAIVSLFDKWRPSIAIRPDKTPEESYLETYQAAKDQYNSAIVAAAPNNPVDDATFKQRLDSVFNCTVRLRELEAQHEATREEQQRDYEKPFEEKEDAYAFELFDVLGRERVDDLTTRWRERSGQRLAASTQPGTSTINATVQPENASQTNSPILPNITQQPNTSAQPDTAPGSDAANLQTAPVHQDASLQQAILSQLHPSYHPVQTQSTEQTTPSFFTPRSGMAREATLPSAQASTNEPTPNRFEAQRETEQSNNSKPSGFRYEGVFHSGVNSSHNGFVPSTSHKRQASSSTANAPQSKKRATPCAPGEHSQGRTIEFDQVYQNGNAETKYIIVEYLRDWYIVECKEHGMPFLKQPLKAASKHLSAGKHGLENPGHAGVIRELGTHVLNCNEKRAKMNNEVSQRQSYDQIGLPDSRVSSTETPTGTHNLYTRSSQGISGIDPKPGEVYTAYWKRGKKWYAALILPWGSFGRFGWNMSLQSTELIKKVPKCYLFDPNNPKATPEWADEYRPNGPLYSKREYPVMYFDKSVFPGKYSMGWVAAVDLQHYDPQAKHIPFRDVVDSFILDQSLLVRSDVEMGQDILPEHDDTADSSYAGTSESNDNQLNAQTEHPETHNVGMSWEQSIVISDCESEPEDRADVQDDQCLRKVSESLQPNLVNIPDHPPTRNETPHQPQAPMDDGPAQHPTSNPNNPPTTAPQARLYNAIDQYAPARTDARGWPPSVDELMNSAEHLELWTHARHPITGDPVFNPHGSRDNADQVPKNFQSGSIGQVPL</sequence>
<organism evidence="2 3">
    <name type="scientific">Fusarium torulosum</name>
    <dbReference type="NCBI Taxonomy" id="33205"/>
    <lineage>
        <taxon>Eukaryota</taxon>
        <taxon>Fungi</taxon>
        <taxon>Dikarya</taxon>
        <taxon>Ascomycota</taxon>
        <taxon>Pezizomycotina</taxon>
        <taxon>Sordariomycetes</taxon>
        <taxon>Hypocreomycetidae</taxon>
        <taxon>Hypocreales</taxon>
        <taxon>Nectriaceae</taxon>
        <taxon>Fusarium</taxon>
    </lineage>
</organism>
<protein>
    <submittedName>
        <fullName evidence="2">Uncharacterized protein</fullName>
    </submittedName>
</protein>
<dbReference type="Proteomes" id="UP001187734">
    <property type="component" value="Unassembled WGS sequence"/>
</dbReference>
<feature type="region of interest" description="Disordered" evidence="1">
    <location>
        <begin position="594"/>
        <end position="630"/>
    </location>
</feature>
<feature type="compositionally biased region" description="Polar residues" evidence="1">
    <location>
        <begin position="428"/>
        <end position="439"/>
    </location>
</feature>
<feature type="region of interest" description="Disordered" evidence="1">
    <location>
        <begin position="411"/>
        <end position="439"/>
    </location>
</feature>
<gene>
    <name evidence="2" type="ORF">FTOL_03598</name>
</gene>
<feature type="compositionally biased region" description="Polar residues" evidence="1">
    <location>
        <begin position="411"/>
        <end position="420"/>
    </location>
</feature>
<dbReference type="EMBL" id="ONZP01000107">
    <property type="protein sequence ID" value="SPJ73868.1"/>
    <property type="molecule type" value="Genomic_DNA"/>
</dbReference>
<feature type="compositionally biased region" description="Polar residues" evidence="1">
    <location>
        <begin position="774"/>
        <end position="786"/>
    </location>
</feature>
<proteinExistence type="predicted"/>
<feature type="region of interest" description="Disordered" evidence="1">
    <location>
        <begin position="662"/>
        <end position="709"/>
    </location>
</feature>
<feature type="compositionally biased region" description="Polar residues" evidence="1">
    <location>
        <begin position="602"/>
        <end position="620"/>
    </location>
</feature>
<name>A0AAE8M523_9HYPO</name>
<comment type="caution">
    <text evidence="2">The sequence shown here is derived from an EMBL/GenBank/DDBJ whole genome shotgun (WGS) entry which is preliminary data.</text>
</comment>
<feature type="region of interest" description="Disordered" evidence="1">
    <location>
        <begin position="214"/>
        <end position="233"/>
    </location>
</feature>
<feature type="region of interest" description="Disordered" evidence="1">
    <location>
        <begin position="133"/>
        <end position="188"/>
    </location>
</feature>
<feature type="compositionally biased region" description="Polar residues" evidence="1">
    <location>
        <begin position="282"/>
        <end position="309"/>
    </location>
</feature>
<reference evidence="2" key="1">
    <citation type="submission" date="2018-03" db="EMBL/GenBank/DDBJ databases">
        <authorList>
            <person name="Guldener U."/>
        </authorList>
    </citation>
    <scope>NUCLEOTIDE SEQUENCE</scope>
</reference>
<accession>A0AAE8M523</accession>
<feature type="compositionally biased region" description="Polar residues" evidence="1">
    <location>
        <begin position="139"/>
        <end position="179"/>
    </location>
</feature>
<feature type="region of interest" description="Disordered" evidence="1">
    <location>
        <begin position="757"/>
        <end position="786"/>
    </location>
</feature>
<evidence type="ECO:0000256" key="1">
    <source>
        <dbReference type="SAM" id="MobiDB-lite"/>
    </source>
</evidence>
<feature type="compositionally biased region" description="Polar residues" evidence="1">
    <location>
        <begin position="242"/>
        <end position="252"/>
    </location>
</feature>